<protein>
    <recommendedName>
        <fullName evidence="4">Lipoprotein</fullName>
    </recommendedName>
</protein>
<gene>
    <name evidence="2" type="ORF">LX73_1391</name>
</gene>
<feature type="signal peptide" evidence="1">
    <location>
        <begin position="1"/>
        <end position="19"/>
    </location>
</feature>
<evidence type="ECO:0000313" key="2">
    <source>
        <dbReference type="EMBL" id="TYP93682.1"/>
    </source>
</evidence>
<keyword evidence="1" id="KW-0732">Signal</keyword>
<sequence>MKTSIVSFLLLLFAVVSCSSTKHTTQKPEMQIVTAKYAKWSDPPKQNSDVPEKGVDITLTVKNWPDSASPSSVIYNQRKSSKPKMTQKTDSTVVINARIVIASSLLVKTSDDVALSDRLVYNLKDGQTQFIEIENWTRMQE</sequence>
<comment type="caution">
    <text evidence="2">The sequence shown here is derived from an EMBL/GenBank/DDBJ whole genome shotgun (WGS) entry which is preliminary data.</text>
</comment>
<name>A0A5D3YJE6_9BACT</name>
<evidence type="ECO:0000313" key="3">
    <source>
        <dbReference type="Proteomes" id="UP000324595"/>
    </source>
</evidence>
<feature type="chain" id="PRO_5023083162" description="Lipoprotein" evidence="1">
    <location>
        <begin position="20"/>
        <end position="141"/>
    </location>
</feature>
<reference evidence="2 3" key="1">
    <citation type="submission" date="2019-07" db="EMBL/GenBank/DDBJ databases">
        <title>Genomic Encyclopedia of Archaeal and Bacterial Type Strains, Phase II (KMG-II): from individual species to whole genera.</title>
        <authorList>
            <person name="Goeker M."/>
        </authorList>
    </citation>
    <scope>NUCLEOTIDE SEQUENCE [LARGE SCALE GENOMIC DNA]</scope>
    <source>
        <strain evidence="2 3">DSM 21935</strain>
    </source>
</reference>
<evidence type="ECO:0008006" key="4">
    <source>
        <dbReference type="Google" id="ProtNLM"/>
    </source>
</evidence>
<proteinExistence type="predicted"/>
<dbReference type="RefSeq" id="WP_148898738.1">
    <property type="nucleotide sequence ID" value="NZ_VNHY01000002.1"/>
</dbReference>
<dbReference type="OrthoDB" id="9881088at2"/>
<dbReference type="AlphaFoldDB" id="A0A5D3YJE6"/>
<dbReference type="EMBL" id="VNHY01000002">
    <property type="protein sequence ID" value="TYP93682.1"/>
    <property type="molecule type" value="Genomic_DNA"/>
</dbReference>
<accession>A0A5D3YJE6</accession>
<dbReference type="PROSITE" id="PS51257">
    <property type="entry name" value="PROKAR_LIPOPROTEIN"/>
    <property type="match status" value="1"/>
</dbReference>
<keyword evidence="3" id="KW-1185">Reference proteome</keyword>
<evidence type="ECO:0000256" key="1">
    <source>
        <dbReference type="SAM" id="SignalP"/>
    </source>
</evidence>
<dbReference type="Proteomes" id="UP000324595">
    <property type="component" value="Unassembled WGS sequence"/>
</dbReference>
<organism evidence="2 3">
    <name type="scientific">Fodinibius salinus</name>
    <dbReference type="NCBI Taxonomy" id="860790"/>
    <lineage>
        <taxon>Bacteria</taxon>
        <taxon>Pseudomonadati</taxon>
        <taxon>Balneolota</taxon>
        <taxon>Balneolia</taxon>
        <taxon>Balneolales</taxon>
        <taxon>Balneolaceae</taxon>
        <taxon>Fodinibius</taxon>
    </lineage>
</organism>